<proteinExistence type="inferred from homology"/>
<dbReference type="PROSITE" id="PS50928">
    <property type="entry name" value="ABC_TM1"/>
    <property type="match status" value="1"/>
</dbReference>
<reference evidence="11" key="1">
    <citation type="journal article" date="2019" name="Int. J. Syst. Evol. Microbiol.">
        <title>The Global Catalogue of Microorganisms (GCM) 10K type strain sequencing project: providing services to taxonomists for standard genome sequencing and annotation.</title>
        <authorList>
            <consortium name="The Broad Institute Genomics Platform"/>
            <consortium name="The Broad Institute Genome Sequencing Center for Infectious Disease"/>
            <person name="Wu L."/>
            <person name="Ma J."/>
        </authorList>
    </citation>
    <scope>NUCLEOTIDE SEQUENCE [LARGE SCALE GENOMIC DNA]</scope>
    <source>
        <strain evidence="11">NBRC 106348</strain>
    </source>
</reference>
<dbReference type="Pfam" id="PF00528">
    <property type="entry name" value="BPD_transp_1"/>
    <property type="match status" value="1"/>
</dbReference>
<keyword evidence="3" id="KW-1003">Cell membrane</keyword>
<dbReference type="InterPro" id="IPR035906">
    <property type="entry name" value="MetI-like_sf"/>
</dbReference>
<keyword evidence="11" id="KW-1185">Reference proteome</keyword>
<evidence type="ECO:0000256" key="1">
    <source>
        <dbReference type="ARBA" id="ARBA00004651"/>
    </source>
</evidence>
<evidence type="ECO:0000256" key="7">
    <source>
        <dbReference type="RuleBase" id="RU363032"/>
    </source>
</evidence>
<sequence>MTTTAPRHVVADRPTDEAAQTRRRRGALIRAVPRWLVTLLAAAIVLPPVAWVLSTSLKRDADTVSFPPRWIPNPFSWAQYEGIYTITNVRFLINSTVLAVGSIVLALVICVPAAYAATRFRSGRTEALMTVVLVLTMVPGIVVFIALYAMLVRTSLINTYPLLIVVYTALISGQAILFLRNFFENIPVEIEEAAAIDGCNRRQILLRVVLPLVRPGIAAIAVFIFVFVWNDFLVSTVLATSEDMKTVQNGIVRYITTGFGNFWGLFAAFVIVSFAPVLAVFVAFQRWFIAGMTSGESRDERDLSSATGRARRRRRSVRVGRVQAARGVPGGRGSCHGDRGRGPASGRPRTSTRSPGSPRRRARAG</sequence>
<evidence type="ECO:0000256" key="4">
    <source>
        <dbReference type="ARBA" id="ARBA00022692"/>
    </source>
</evidence>
<feature type="transmembrane region" description="Helical" evidence="7">
    <location>
        <begin position="262"/>
        <end position="284"/>
    </location>
</feature>
<organism evidence="10 11">
    <name type="scientific">Luteimicrobium album</name>
    <dbReference type="NCBI Taxonomy" id="1054550"/>
    <lineage>
        <taxon>Bacteria</taxon>
        <taxon>Bacillati</taxon>
        <taxon>Actinomycetota</taxon>
        <taxon>Actinomycetes</taxon>
        <taxon>Micrococcales</taxon>
        <taxon>Luteimicrobium</taxon>
    </lineage>
</organism>
<evidence type="ECO:0000256" key="8">
    <source>
        <dbReference type="SAM" id="MobiDB-lite"/>
    </source>
</evidence>
<keyword evidence="4 7" id="KW-0812">Transmembrane</keyword>
<dbReference type="InterPro" id="IPR000515">
    <property type="entry name" value="MetI-like"/>
</dbReference>
<comment type="similarity">
    <text evidence="7">Belongs to the binding-protein-dependent transport system permease family.</text>
</comment>
<dbReference type="EMBL" id="BSUK01000001">
    <property type="protein sequence ID" value="GMA22556.1"/>
    <property type="molecule type" value="Genomic_DNA"/>
</dbReference>
<keyword evidence="6 7" id="KW-0472">Membrane</keyword>
<feature type="transmembrane region" description="Helical" evidence="7">
    <location>
        <begin position="204"/>
        <end position="229"/>
    </location>
</feature>
<accession>A0ABQ6HVP6</accession>
<feature type="compositionally biased region" description="Basic residues" evidence="8">
    <location>
        <begin position="309"/>
        <end position="318"/>
    </location>
</feature>
<comment type="subcellular location">
    <subcellularLocation>
        <location evidence="1 7">Cell membrane</location>
        <topology evidence="1 7">Multi-pass membrane protein</topology>
    </subcellularLocation>
</comment>
<feature type="transmembrane region" description="Helical" evidence="7">
    <location>
        <begin position="127"/>
        <end position="150"/>
    </location>
</feature>
<feature type="compositionally biased region" description="Low complexity" evidence="8">
    <location>
        <begin position="344"/>
        <end position="357"/>
    </location>
</feature>
<feature type="region of interest" description="Disordered" evidence="8">
    <location>
        <begin position="298"/>
        <end position="365"/>
    </location>
</feature>
<evidence type="ECO:0000256" key="5">
    <source>
        <dbReference type="ARBA" id="ARBA00022989"/>
    </source>
</evidence>
<evidence type="ECO:0000256" key="6">
    <source>
        <dbReference type="ARBA" id="ARBA00023136"/>
    </source>
</evidence>
<feature type="domain" description="ABC transmembrane type-1" evidence="9">
    <location>
        <begin position="92"/>
        <end position="284"/>
    </location>
</feature>
<name>A0ABQ6HVP6_9MICO</name>
<dbReference type="PANTHER" id="PTHR32243:SF18">
    <property type="entry name" value="INNER MEMBRANE ABC TRANSPORTER PERMEASE PROTEIN YCJP"/>
    <property type="match status" value="1"/>
</dbReference>
<evidence type="ECO:0000313" key="10">
    <source>
        <dbReference type="EMBL" id="GMA22556.1"/>
    </source>
</evidence>
<keyword evidence="5 7" id="KW-1133">Transmembrane helix</keyword>
<feature type="transmembrane region" description="Helical" evidence="7">
    <location>
        <begin position="162"/>
        <end position="183"/>
    </location>
</feature>
<keyword evidence="2 7" id="KW-0813">Transport</keyword>
<evidence type="ECO:0000256" key="3">
    <source>
        <dbReference type="ARBA" id="ARBA00022475"/>
    </source>
</evidence>
<feature type="transmembrane region" description="Helical" evidence="7">
    <location>
        <begin position="32"/>
        <end position="53"/>
    </location>
</feature>
<evidence type="ECO:0000259" key="9">
    <source>
        <dbReference type="PROSITE" id="PS50928"/>
    </source>
</evidence>
<dbReference type="SUPFAM" id="SSF161098">
    <property type="entry name" value="MetI-like"/>
    <property type="match status" value="1"/>
</dbReference>
<protein>
    <submittedName>
        <fullName evidence="10">Sugar ABC transporter permease</fullName>
    </submittedName>
</protein>
<feature type="transmembrane region" description="Helical" evidence="7">
    <location>
        <begin position="91"/>
        <end position="115"/>
    </location>
</feature>
<gene>
    <name evidence="10" type="ORF">GCM10025864_03150</name>
</gene>
<dbReference type="InterPro" id="IPR050901">
    <property type="entry name" value="BP-dep_ABC_trans_perm"/>
</dbReference>
<comment type="caution">
    <text evidence="10">The sequence shown here is derived from an EMBL/GenBank/DDBJ whole genome shotgun (WGS) entry which is preliminary data.</text>
</comment>
<dbReference type="CDD" id="cd06261">
    <property type="entry name" value="TM_PBP2"/>
    <property type="match status" value="1"/>
</dbReference>
<dbReference type="PANTHER" id="PTHR32243">
    <property type="entry name" value="MALTOSE TRANSPORT SYSTEM PERMEASE-RELATED"/>
    <property type="match status" value="1"/>
</dbReference>
<dbReference type="Gene3D" id="1.10.3720.10">
    <property type="entry name" value="MetI-like"/>
    <property type="match status" value="1"/>
</dbReference>
<dbReference type="Proteomes" id="UP001157091">
    <property type="component" value="Unassembled WGS sequence"/>
</dbReference>
<evidence type="ECO:0000313" key="11">
    <source>
        <dbReference type="Proteomes" id="UP001157091"/>
    </source>
</evidence>
<evidence type="ECO:0000256" key="2">
    <source>
        <dbReference type="ARBA" id="ARBA00022448"/>
    </source>
</evidence>